<accession>A0AB34FFJ4</accession>
<dbReference type="EMBL" id="JAQHRD010000008">
    <property type="protein sequence ID" value="KAJ6438208.1"/>
    <property type="molecule type" value="Genomic_DNA"/>
</dbReference>
<evidence type="ECO:0000313" key="2">
    <source>
        <dbReference type="Proteomes" id="UP001163105"/>
    </source>
</evidence>
<name>A0AB34FFJ4_9HYPO</name>
<gene>
    <name evidence="1" type="ORF">O9K51_08799</name>
</gene>
<dbReference type="AlphaFoldDB" id="A0AB34FFJ4"/>
<keyword evidence="2" id="KW-1185">Reference proteome</keyword>
<proteinExistence type="predicted"/>
<protein>
    <submittedName>
        <fullName evidence="1">Uncharacterized protein</fullName>
    </submittedName>
</protein>
<comment type="caution">
    <text evidence="1">The sequence shown here is derived from an EMBL/GenBank/DDBJ whole genome shotgun (WGS) entry which is preliminary data.</text>
</comment>
<evidence type="ECO:0000313" key="1">
    <source>
        <dbReference type="EMBL" id="KAJ6438208.1"/>
    </source>
</evidence>
<sequence length="154" mass="18006">MHPRQQFTRVPIPPPPMPTRLALLPSTPYGAQRLAGVMRAVCRPPAEDILDIGWVFLRNDVERQLVEERLQRDFRHHEIKVYKASESPYFVRLFMYDNMDCPTWQTIVDTGGPIPEYIVSIPYSLFTKAKDIIDHILCDLGKEMDWEPWDDAYC</sequence>
<reference evidence="1" key="1">
    <citation type="submission" date="2023-01" db="EMBL/GenBank/DDBJ databases">
        <title>The growth and conidiation of Purpureocillium lavendulum are regulated by nitrogen source and histone H3K14 acetylation.</title>
        <authorList>
            <person name="Tang P."/>
            <person name="Han J."/>
            <person name="Zhang C."/>
            <person name="Tang P."/>
            <person name="Qi F."/>
            <person name="Zhang K."/>
            <person name="Liang L."/>
        </authorList>
    </citation>
    <scope>NUCLEOTIDE SEQUENCE</scope>
    <source>
        <strain evidence="1">YMF1.00683</strain>
    </source>
</reference>
<dbReference type="Proteomes" id="UP001163105">
    <property type="component" value="Unassembled WGS sequence"/>
</dbReference>
<organism evidence="1 2">
    <name type="scientific">Purpureocillium lavendulum</name>
    <dbReference type="NCBI Taxonomy" id="1247861"/>
    <lineage>
        <taxon>Eukaryota</taxon>
        <taxon>Fungi</taxon>
        <taxon>Dikarya</taxon>
        <taxon>Ascomycota</taxon>
        <taxon>Pezizomycotina</taxon>
        <taxon>Sordariomycetes</taxon>
        <taxon>Hypocreomycetidae</taxon>
        <taxon>Hypocreales</taxon>
        <taxon>Ophiocordycipitaceae</taxon>
        <taxon>Purpureocillium</taxon>
    </lineage>
</organism>